<proteinExistence type="predicted"/>
<feature type="compositionally biased region" description="Polar residues" evidence="1">
    <location>
        <begin position="26"/>
        <end position="36"/>
    </location>
</feature>
<comment type="caution">
    <text evidence="2">The sequence shown here is derived from an EMBL/GenBank/DDBJ whole genome shotgun (WGS) entry which is preliminary data.</text>
</comment>
<dbReference type="Proteomes" id="UP000770785">
    <property type="component" value="Unassembled WGS sequence"/>
</dbReference>
<evidence type="ECO:0000256" key="1">
    <source>
        <dbReference type="SAM" id="MobiDB-lite"/>
    </source>
</evidence>
<gene>
    <name evidence="2" type="ORF">GGR27_002534</name>
</gene>
<dbReference type="RefSeq" id="WP_168037783.1">
    <property type="nucleotide sequence ID" value="NZ_JAATJH010000004.1"/>
</dbReference>
<evidence type="ECO:0000313" key="2">
    <source>
        <dbReference type="EMBL" id="NJC27021.1"/>
    </source>
</evidence>
<protein>
    <recommendedName>
        <fullName evidence="4">DUF922 domain-containing protein</fullName>
    </recommendedName>
</protein>
<dbReference type="Pfam" id="PF06037">
    <property type="entry name" value="DUF922"/>
    <property type="match status" value="1"/>
</dbReference>
<dbReference type="InterPro" id="IPR010321">
    <property type="entry name" value="DUF922"/>
</dbReference>
<evidence type="ECO:0000313" key="3">
    <source>
        <dbReference type="Proteomes" id="UP000770785"/>
    </source>
</evidence>
<sequence length="292" mass="33674">MPFRHPLTILTYLLLTTLTQTCQSPAPTLSLQNQRPAQPPTAPFGLIDQTERPAALPADALLIGEIEIKEKGFTINCDYASVRKAAETEARRAGANLLEITEHRLPDYASTCHRIRGRLYLVAEPEAYEDRVYWSAERRLGYRNFRGDTLERPFQAATSTNITYALSAVTRFGKYRLRVQSYFDPRLSYFKHGRQDSTVLVHEQVHFDITELYARKFRRYASETTFNRPTVQAELERHFASLIPDWQREQDRYDSQVYANRSLQPGWTIGIAAQLDSLVDYAEPEVILRINK</sequence>
<feature type="region of interest" description="Disordered" evidence="1">
    <location>
        <begin position="26"/>
        <end position="45"/>
    </location>
</feature>
<organism evidence="2 3">
    <name type="scientific">Neolewinella antarctica</name>
    <dbReference type="NCBI Taxonomy" id="442734"/>
    <lineage>
        <taxon>Bacteria</taxon>
        <taxon>Pseudomonadati</taxon>
        <taxon>Bacteroidota</taxon>
        <taxon>Saprospiria</taxon>
        <taxon>Saprospirales</taxon>
        <taxon>Lewinellaceae</taxon>
        <taxon>Neolewinella</taxon>
    </lineage>
</organism>
<dbReference type="EMBL" id="JAATJH010000004">
    <property type="protein sequence ID" value="NJC27021.1"/>
    <property type="molecule type" value="Genomic_DNA"/>
</dbReference>
<name>A0ABX0XDL4_9BACT</name>
<evidence type="ECO:0008006" key="4">
    <source>
        <dbReference type="Google" id="ProtNLM"/>
    </source>
</evidence>
<keyword evidence="3" id="KW-1185">Reference proteome</keyword>
<reference evidence="2 3" key="1">
    <citation type="submission" date="2020-03" db="EMBL/GenBank/DDBJ databases">
        <title>Genomic Encyclopedia of Type Strains, Phase IV (KMG-IV): sequencing the most valuable type-strain genomes for metagenomic binning, comparative biology and taxonomic classification.</title>
        <authorList>
            <person name="Goeker M."/>
        </authorList>
    </citation>
    <scope>NUCLEOTIDE SEQUENCE [LARGE SCALE GENOMIC DNA]</scope>
    <source>
        <strain evidence="2 3">DSM 105096</strain>
    </source>
</reference>
<accession>A0ABX0XDL4</accession>